<feature type="compositionally biased region" description="Basic and acidic residues" evidence="1">
    <location>
        <begin position="105"/>
        <end position="118"/>
    </location>
</feature>
<evidence type="ECO:0000313" key="2">
    <source>
        <dbReference type="EMBL" id="KAF4729266.1"/>
    </source>
</evidence>
<proteinExistence type="predicted"/>
<dbReference type="Proteomes" id="UP000574390">
    <property type="component" value="Unassembled WGS sequence"/>
</dbReference>
<accession>A0A7J6SA48</accession>
<dbReference type="EMBL" id="JABANO010019974">
    <property type="protein sequence ID" value="KAF4729266.1"/>
    <property type="molecule type" value="Genomic_DNA"/>
</dbReference>
<evidence type="ECO:0000256" key="1">
    <source>
        <dbReference type="SAM" id="MobiDB-lite"/>
    </source>
</evidence>
<feature type="compositionally biased region" description="Polar residues" evidence="1">
    <location>
        <begin position="55"/>
        <end position="70"/>
    </location>
</feature>
<feature type="region of interest" description="Disordered" evidence="1">
    <location>
        <begin position="1"/>
        <end position="25"/>
    </location>
</feature>
<organism evidence="2 4">
    <name type="scientific">Perkinsus olseni</name>
    <name type="common">Perkinsus atlanticus</name>
    <dbReference type="NCBI Taxonomy" id="32597"/>
    <lineage>
        <taxon>Eukaryota</taxon>
        <taxon>Sar</taxon>
        <taxon>Alveolata</taxon>
        <taxon>Perkinsozoa</taxon>
        <taxon>Perkinsea</taxon>
        <taxon>Perkinsida</taxon>
        <taxon>Perkinsidae</taxon>
        <taxon>Perkinsus</taxon>
    </lineage>
</organism>
<evidence type="ECO:0000313" key="4">
    <source>
        <dbReference type="Proteomes" id="UP000553632"/>
    </source>
</evidence>
<dbReference type="AlphaFoldDB" id="A0A7J6SA48"/>
<protein>
    <submittedName>
        <fullName evidence="2">Uncharacterized protein</fullName>
    </submittedName>
</protein>
<comment type="caution">
    <text evidence="2">The sequence shown here is derived from an EMBL/GenBank/DDBJ whole genome shotgun (WGS) entry which is preliminary data.</text>
</comment>
<name>A0A7J6SA48_PEROL</name>
<dbReference type="EMBL" id="JABANM010014929">
    <property type="protein sequence ID" value="KAF4731893.1"/>
    <property type="molecule type" value="Genomic_DNA"/>
</dbReference>
<reference evidence="4 5" key="1">
    <citation type="submission" date="2020-04" db="EMBL/GenBank/DDBJ databases">
        <title>Perkinsus olseni comparative genomics.</title>
        <authorList>
            <person name="Bogema D.R."/>
        </authorList>
    </citation>
    <scope>NUCLEOTIDE SEQUENCE [LARGE SCALE GENOMIC DNA]</scope>
    <source>
        <strain evidence="3">ATCC PRA-205</strain>
        <strain evidence="2 4">ATCC PRA-207</strain>
    </source>
</reference>
<feature type="non-terminal residue" evidence="2">
    <location>
        <position position="118"/>
    </location>
</feature>
<dbReference type="Proteomes" id="UP000553632">
    <property type="component" value="Unassembled WGS sequence"/>
</dbReference>
<feature type="region of interest" description="Disordered" evidence="1">
    <location>
        <begin position="97"/>
        <end position="118"/>
    </location>
</feature>
<evidence type="ECO:0000313" key="5">
    <source>
        <dbReference type="Proteomes" id="UP000574390"/>
    </source>
</evidence>
<evidence type="ECO:0000313" key="3">
    <source>
        <dbReference type="EMBL" id="KAF4731893.1"/>
    </source>
</evidence>
<sequence length="118" mass="12404">MTSTVVPESAPAKGPGRSGSIGTSGICWADLDSSDDSMSFPGASAVATKPEVRPTVSSTASPCRQNSTEVSELGKRLFRLTRVAESKGAQTRGFGFLMDTSHNMLPDDSKDSRSMLMS</sequence>
<keyword evidence="4" id="KW-1185">Reference proteome</keyword>
<gene>
    <name evidence="3" type="ORF">FOZ62_010935</name>
    <name evidence="2" type="ORF">FOZ63_015808</name>
</gene>
<feature type="region of interest" description="Disordered" evidence="1">
    <location>
        <begin position="39"/>
        <end position="70"/>
    </location>
</feature>